<dbReference type="PANTHER" id="PTHR43741:SF4">
    <property type="entry name" value="FMN-DEPENDENT NADH:QUINONE OXIDOREDUCTASE"/>
    <property type="match status" value="1"/>
</dbReference>
<gene>
    <name evidence="6" type="primary">azoR</name>
    <name evidence="8" type="ORF">GCM10009547_17510</name>
</gene>
<feature type="domain" description="Flavodoxin-like fold" evidence="7">
    <location>
        <begin position="3"/>
        <end position="176"/>
    </location>
</feature>
<comment type="cofactor">
    <cofactor evidence="6">
        <name>FMN</name>
        <dbReference type="ChEBI" id="CHEBI:58210"/>
    </cofactor>
    <text evidence="6">Binds 1 FMN per subunit.</text>
</comment>
<dbReference type="SUPFAM" id="SSF52218">
    <property type="entry name" value="Flavoproteins"/>
    <property type="match status" value="1"/>
</dbReference>
<dbReference type="EC" id="1.6.5.-" evidence="6"/>
<evidence type="ECO:0000256" key="2">
    <source>
        <dbReference type="ARBA" id="ARBA00022643"/>
    </source>
</evidence>
<sequence length="206" mass="22465">MAHLLHLDSSLRSEGSRSRRLSAHYAKLWSAAHPDGTVTYRDLAVDPIPHLDEAGFTAAFTPEADRTPEQNDSFKVSTELIDELVAADTVVVGLPLYNFSVPSTFKAWFDRIVSERTLGRLTETKLVVVTARGGGYGPGTPREGWDHREPWLRHAVSNLGITDVTFVDAELTLARESPQMIPLDLGAAEDQSFAAALAAIEELLAA</sequence>
<evidence type="ECO:0000256" key="3">
    <source>
        <dbReference type="ARBA" id="ARBA00023002"/>
    </source>
</evidence>
<reference evidence="9" key="1">
    <citation type="journal article" date="2019" name="Int. J. Syst. Evol. Microbiol.">
        <title>The Global Catalogue of Microorganisms (GCM) 10K type strain sequencing project: providing services to taxonomists for standard genome sequencing and annotation.</title>
        <authorList>
            <consortium name="The Broad Institute Genomics Platform"/>
            <consortium name="The Broad Institute Genome Sequencing Center for Infectious Disease"/>
            <person name="Wu L."/>
            <person name="Ma J."/>
        </authorList>
    </citation>
    <scope>NUCLEOTIDE SEQUENCE [LARGE SCALE GENOMIC DNA]</scope>
    <source>
        <strain evidence="9">JCM 10671</strain>
    </source>
</reference>
<dbReference type="RefSeq" id="WP_344603705.1">
    <property type="nucleotide sequence ID" value="NZ_BAAAHE010000013.1"/>
</dbReference>
<dbReference type="Pfam" id="PF02525">
    <property type="entry name" value="Flavodoxin_2"/>
    <property type="match status" value="1"/>
</dbReference>
<evidence type="ECO:0000256" key="5">
    <source>
        <dbReference type="ARBA" id="ARBA00048542"/>
    </source>
</evidence>
<evidence type="ECO:0000313" key="9">
    <source>
        <dbReference type="Proteomes" id="UP001500957"/>
    </source>
</evidence>
<dbReference type="InterPro" id="IPR003680">
    <property type="entry name" value="Flavodoxin_fold"/>
</dbReference>
<dbReference type="Proteomes" id="UP001500957">
    <property type="component" value="Unassembled WGS sequence"/>
</dbReference>
<comment type="caution">
    <text evidence="6">Lacks conserved residue(s) required for the propagation of feature annotation.</text>
</comment>
<name>A0ABP3RWR2_9ACTN</name>
<evidence type="ECO:0000259" key="7">
    <source>
        <dbReference type="Pfam" id="PF02525"/>
    </source>
</evidence>
<dbReference type="HAMAP" id="MF_01216">
    <property type="entry name" value="Azoreductase_type1"/>
    <property type="match status" value="1"/>
</dbReference>
<comment type="catalytic activity">
    <reaction evidence="6">
        <text>2 a quinone + NADH + H(+) = 2 a 1,4-benzosemiquinone + NAD(+)</text>
        <dbReference type="Rhea" id="RHEA:65952"/>
        <dbReference type="ChEBI" id="CHEBI:15378"/>
        <dbReference type="ChEBI" id="CHEBI:57540"/>
        <dbReference type="ChEBI" id="CHEBI:57945"/>
        <dbReference type="ChEBI" id="CHEBI:132124"/>
        <dbReference type="ChEBI" id="CHEBI:134225"/>
    </reaction>
</comment>
<protein>
    <recommendedName>
        <fullName evidence="6">FMN dependent NADH:quinone oxidoreductase</fullName>
        <ecNumber evidence="6">1.6.5.-</ecNumber>
    </recommendedName>
    <alternativeName>
        <fullName evidence="6">Azo-dye reductase</fullName>
    </alternativeName>
    <alternativeName>
        <fullName evidence="6">FMN-dependent NADH-azo compound oxidoreductase</fullName>
    </alternativeName>
    <alternativeName>
        <fullName evidence="6">FMN-dependent NADH-azoreductase</fullName>
        <ecNumber evidence="6">1.7.1.17</ecNumber>
    </alternativeName>
</protein>
<dbReference type="EC" id="1.7.1.17" evidence="6"/>
<keyword evidence="4 6" id="KW-0520">NAD</keyword>
<keyword evidence="9" id="KW-1185">Reference proteome</keyword>
<dbReference type="EMBL" id="BAAAHE010000013">
    <property type="protein sequence ID" value="GAA0615999.1"/>
    <property type="molecule type" value="Genomic_DNA"/>
</dbReference>
<comment type="function">
    <text evidence="6">Also exhibits azoreductase activity. Catalyzes the reductive cleavage of the azo bond in aromatic azo compounds to the corresponding amines.</text>
</comment>
<dbReference type="InterPro" id="IPR023048">
    <property type="entry name" value="NADH:quinone_OxRdtase_FMN_depd"/>
</dbReference>
<comment type="subunit">
    <text evidence="6">Homodimer.</text>
</comment>
<dbReference type="Gene3D" id="3.40.50.360">
    <property type="match status" value="1"/>
</dbReference>
<keyword evidence="1 6" id="KW-0285">Flavoprotein</keyword>
<feature type="binding site" evidence="6">
    <location>
        <position position="10"/>
    </location>
    <ligand>
        <name>FMN</name>
        <dbReference type="ChEBI" id="CHEBI:58210"/>
    </ligand>
</feature>
<dbReference type="PANTHER" id="PTHR43741">
    <property type="entry name" value="FMN-DEPENDENT NADH-AZOREDUCTASE 1"/>
    <property type="match status" value="1"/>
</dbReference>
<comment type="catalytic activity">
    <reaction evidence="5">
        <text>N,N-dimethyl-1,4-phenylenediamine + anthranilate + 2 NAD(+) = 2-(4-dimethylaminophenyl)diazenylbenzoate + 2 NADH + 2 H(+)</text>
        <dbReference type="Rhea" id="RHEA:55872"/>
        <dbReference type="ChEBI" id="CHEBI:15378"/>
        <dbReference type="ChEBI" id="CHEBI:15783"/>
        <dbReference type="ChEBI" id="CHEBI:16567"/>
        <dbReference type="ChEBI" id="CHEBI:57540"/>
        <dbReference type="ChEBI" id="CHEBI:57945"/>
        <dbReference type="ChEBI" id="CHEBI:71579"/>
        <dbReference type="EC" id="1.7.1.17"/>
    </reaction>
    <physiologicalReaction direction="right-to-left" evidence="5">
        <dbReference type="Rhea" id="RHEA:55874"/>
    </physiologicalReaction>
</comment>
<comment type="function">
    <text evidence="6">Quinone reductase that provides resistance to thiol-specific stress caused by electrophilic quinones.</text>
</comment>
<comment type="similarity">
    <text evidence="6">Belongs to the azoreductase type 1 family.</text>
</comment>
<proteinExistence type="inferred from homology"/>
<organism evidence="8 9">
    <name type="scientific">Sporichthya brevicatena</name>
    <dbReference type="NCBI Taxonomy" id="171442"/>
    <lineage>
        <taxon>Bacteria</taxon>
        <taxon>Bacillati</taxon>
        <taxon>Actinomycetota</taxon>
        <taxon>Actinomycetes</taxon>
        <taxon>Sporichthyales</taxon>
        <taxon>Sporichthyaceae</taxon>
        <taxon>Sporichthya</taxon>
    </lineage>
</organism>
<keyword evidence="3 6" id="KW-0560">Oxidoreductase</keyword>
<keyword evidence="2 6" id="KW-0288">FMN</keyword>
<evidence type="ECO:0000313" key="8">
    <source>
        <dbReference type="EMBL" id="GAA0615999.1"/>
    </source>
</evidence>
<comment type="caution">
    <text evidence="8">The sequence shown here is derived from an EMBL/GenBank/DDBJ whole genome shotgun (WGS) entry which is preliminary data.</text>
</comment>
<accession>A0ABP3RWR2</accession>
<dbReference type="InterPro" id="IPR029039">
    <property type="entry name" value="Flavoprotein-like_sf"/>
</dbReference>
<dbReference type="InterPro" id="IPR050104">
    <property type="entry name" value="FMN-dep_NADH:Q_OxRdtase_AzoR1"/>
</dbReference>
<evidence type="ECO:0000256" key="6">
    <source>
        <dbReference type="HAMAP-Rule" id="MF_01216"/>
    </source>
</evidence>
<evidence type="ECO:0000256" key="4">
    <source>
        <dbReference type="ARBA" id="ARBA00023027"/>
    </source>
</evidence>
<feature type="binding site" evidence="6">
    <location>
        <begin position="16"/>
        <end position="18"/>
    </location>
    <ligand>
        <name>FMN</name>
        <dbReference type="ChEBI" id="CHEBI:58210"/>
    </ligand>
</feature>
<evidence type="ECO:0000256" key="1">
    <source>
        <dbReference type="ARBA" id="ARBA00022630"/>
    </source>
</evidence>